<dbReference type="PRINTS" id="PR00471">
    <property type="entry name" value="ACETATEKNASE"/>
</dbReference>
<feature type="site" description="Transition state stabilizer" evidence="6">
    <location>
        <position position="241"/>
    </location>
</feature>
<comment type="subcellular location">
    <subcellularLocation>
        <location evidence="6">Cytoplasm</location>
    </subcellularLocation>
</comment>
<keyword evidence="6" id="KW-0963">Cytoplasm</keyword>
<feature type="binding site" evidence="6">
    <location>
        <begin position="283"/>
        <end position="285"/>
    </location>
    <ligand>
        <name>ATP</name>
        <dbReference type="ChEBI" id="CHEBI:30616"/>
    </ligand>
</feature>
<dbReference type="InterPro" id="IPR004372">
    <property type="entry name" value="Ac/propionate_kinase"/>
</dbReference>
<dbReference type="EC" id="2.7.2.1" evidence="6"/>
<dbReference type="GO" id="GO:0005524">
    <property type="term" value="F:ATP binding"/>
    <property type="evidence" value="ECO:0007669"/>
    <property type="project" value="UniProtKB-KW"/>
</dbReference>
<dbReference type="GO" id="GO:0000287">
    <property type="term" value="F:magnesium ion binding"/>
    <property type="evidence" value="ECO:0007669"/>
    <property type="project" value="UniProtKB-UniRule"/>
</dbReference>
<sequence>MNILVINSGSSSLKYQLYNMTDESVLAKGLVERIGMDSSILNHKPTGKQEVTEVSEILEHNTAIRKVLAILTDKEHGVIESIKEINAVGHRVVHGGEYFKASALVDADAKTKIRQLFDLAPLHNPAAMMGISASETNMPGVPQVVVFDTAFHQTMPEKAYMYAIPRVLYNKYKVRRYGAHGTSHDFVSKAAAEYLDRPLEDLKIITCHIGNGASVTAVQGGVSVDTSMGMTPLEGLMMGTRSGDLDPAVVPYVMNKEELSVGEVNSMLNKHSGLLAISGVSSDMRDIIDGAEKGEPNSTLAFEMYEYRLRKYIGSYAAAMNGVDAIVFTAGVGENASLLRERVLNNLTFLGIELDAEANKVRSGDPRRISTADSKVQVLVVPTNEELVIARDTHRIVQGING</sequence>
<dbReference type="InterPro" id="IPR000890">
    <property type="entry name" value="Aliphatic_acid_kin_short-chain"/>
</dbReference>
<comment type="catalytic activity">
    <reaction evidence="6">
        <text>acetate + ATP = acetyl phosphate + ADP</text>
        <dbReference type="Rhea" id="RHEA:11352"/>
        <dbReference type="ChEBI" id="CHEBI:22191"/>
        <dbReference type="ChEBI" id="CHEBI:30089"/>
        <dbReference type="ChEBI" id="CHEBI:30616"/>
        <dbReference type="ChEBI" id="CHEBI:456216"/>
        <dbReference type="EC" id="2.7.2.1"/>
    </reaction>
</comment>
<organism evidence="8 9">
    <name type="scientific">Paenibacillus agri</name>
    <dbReference type="NCBI Taxonomy" id="2744309"/>
    <lineage>
        <taxon>Bacteria</taxon>
        <taxon>Bacillati</taxon>
        <taxon>Bacillota</taxon>
        <taxon>Bacilli</taxon>
        <taxon>Bacillales</taxon>
        <taxon>Paenibacillaceae</taxon>
        <taxon>Paenibacillus</taxon>
    </lineage>
</organism>
<dbReference type="PANTHER" id="PTHR21060:SF15">
    <property type="entry name" value="ACETATE KINASE-RELATED"/>
    <property type="match status" value="1"/>
</dbReference>
<feature type="site" description="Transition state stabilizer" evidence="6">
    <location>
        <position position="180"/>
    </location>
</feature>
<dbReference type="Proteomes" id="UP000564806">
    <property type="component" value="Unassembled WGS sequence"/>
</dbReference>
<dbReference type="AlphaFoldDB" id="A0A850EUQ8"/>
<keyword evidence="2 6" id="KW-0808">Transferase</keyword>
<evidence type="ECO:0000313" key="8">
    <source>
        <dbReference type="EMBL" id="NUU63237.1"/>
    </source>
</evidence>
<keyword evidence="6" id="KW-0479">Metal-binding</keyword>
<dbReference type="NCBIfam" id="TIGR00016">
    <property type="entry name" value="ackA"/>
    <property type="match status" value="1"/>
</dbReference>
<feature type="binding site" evidence="6">
    <location>
        <position position="14"/>
    </location>
    <ligand>
        <name>ATP</name>
        <dbReference type="ChEBI" id="CHEBI:30616"/>
    </ligand>
</feature>
<dbReference type="PROSITE" id="PS01076">
    <property type="entry name" value="ACETATE_KINASE_2"/>
    <property type="match status" value="1"/>
</dbReference>
<comment type="cofactor">
    <cofactor evidence="6">
        <name>Mg(2+)</name>
        <dbReference type="ChEBI" id="CHEBI:18420"/>
    </cofactor>
    <cofactor evidence="6">
        <name>Mn(2+)</name>
        <dbReference type="ChEBI" id="CHEBI:29035"/>
    </cofactor>
    <text evidence="6">Mg(2+). Can also accept Mn(2+).</text>
</comment>
<evidence type="ECO:0000256" key="5">
    <source>
        <dbReference type="ARBA" id="ARBA00022840"/>
    </source>
</evidence>
<keyword evidence="3 6" id="KW-0547">Nucleotide-binding</keyword>
<evidence type="ECO:0000256" key="3">
    <source>
        <dbReference type="ARBA" id="ARBA00022741"/>
    </source>
</evidence>
<reference evidence="8" key="1">
    <citation type="submission" date="2020-06" db="EMBL/GenBank/DDBJ databases">
        <title>Paenibacillus sp. nov., isolated from soil.</title>
        <authorList>
            <person name="Seo Y.L."/>
        </authorList>
    </citation>
    <scope>NUCLEOTIDE SEQUENCE [LARGE SCALE GENOMIC DNA]</scope>
    <source>
        <strain evidence="8">JW14</strain>
    </source>
</reference>
<dbReference type="PIRSF" id="PIRSF000722">
    <property type="entry name" value="Acetate_prop_kin"/>
    <property type="match status" value="1"/>
</dbReference>
<name>A0A850EUQ8_9BACL</name>
<comment type="subunit">
    <text evidence="6">Homodimer.</text>
</comment>
<comment type="function">
    <text evidence="6">Catalyzes the formation of acetyl phosphate from acetate and ATP. Can also catalyze the reverse reaction.</text>
</comment>
<comment type="caution">
    <text evidence="8">The sequence shown here is derived from an EMBL/GenBank/DDBJ whole genome shotgun (WGS) entry which is preliminary data.</text>
</comment>
<dbReference type="EMBL" id="JABWCS010000218">
    <property type="protein sequence ID" value="NUU63237.1"/>
    <property type="molecule type" value="Genomic_DNA"/>
</dbReference>
<evidence type="ECO:0000256" key="6">
    <source>
        <dbReference type="HAMAP-Rule" id="MF_00020"/>
    </source>
</evidence>
<feature type="binding site" evidence="6">
    <location>
        <begin position="208"/>
        <end position="212"/>
    </location>
    <ligand>
        <name>ATP</name>
        <dbReference type="ChEBI" id="CHEBI:30616"/>
    </ligand>
</feature>
<dbReference type="SUPFAM" id="SSF53067">
    <property type="entry name" value="Actin-like ATPase domain"/>
    <property type="match status" value="2"/>
</dbReference>
<dbReference type="InterPro" id="IPR023865">
    <property type="entry name" value="Aliphatic_acid_kinase_CS"/>
</dbReference>
<dbReference type="PROSITE" id="PS01075">
    <property type="entry name" value="ACETATE_KINASE_1"/>
    <property type="match status" value="1"/>
</dbReference>
<feature type="active site" description="Proton donor/acceptor" evidence="6">
    <location>
        <position position="148"/>
    </location>
</feature>
<feature type="binding site" evidence="6">
    <location>
        <position position="7"/>
    </location>
    <ligand>
        <name>Mg(2+)</name>
        <dbReference type="ChEBI" id="CHEBI:18420"/>
    </ligand>
</feature>
<dbReference type="UniPathway" id="UPA00340">
    <property type="reaction ID" value="UER00458"/>
</dbReference>
<gene>
    <name evidence="6" type="primary">ackA</name>
    <name evidence="8" type="ORF">HPT30_23055</name>
</gene>
<dbReference type="GO" id="GO:0006085">
    <property type="term" value="P:acetyl-CoA biosynthetic process"/>
    <property type="evidence" value="ECO:0007669"/>
    <property type="project" value="UniProtKB-UniRule"/>
</dbReference>
<evidence type="ECO:0000313" key="9">
    <source>
        <dbReference type="Proteomes" id="UP000564806"/>
    </source>
</evidence>
<evidence type="ECO:0000256" key="2">
    <source>
        <dbReference type="ARBA" id="ARBA00022679"/>
    </source>
</evidence>
<evidence type="ECO:0000256" key="1">
    <source>
        <dbReference type="ARBA" id="ARBA00008748"/>
    </source>
</evidence>
<dbReference type="HAMAP" id="MF_00020">
    <property type="entry name" value="Acetate_kinase"/>
    <property type="match status" value="1"/>
</dbReference>
<keyword evidence="4 6" id="KW-0418">Kinase</keyword>
<protein>
    <recommendedName>
        <fullName evidence="6">Acetate kinase</fullName>
        <ecNumber evidence="6">2.7.2.1</ecNumber>
    </recommendedName>
    <alternativeName>
        <fullName evidence="6">Acetokinase</fullName>
    </alternativeName>
</protein>
<feature type="binding site" evidence="6">
    <location>
        <position position="385"/>
    </location>
    <ligand>
        <name>Mg(2+)</name>
        <dbReference type="ChEBI" id="CHEBI:18420"/>
    </ligand>
</feature>
<dbReference type="InterPro" id="IPR043129">
    <property type="entry name" value="ATPase_NBD"/>
</dbReference>
<dbReference type="GO" id="GO:0006083">
    <property type="term" value="P:acetate metabolic process"/>
    <property type="evidence" value="ECO:0007669"/>
    <property type="project" value="TreeGrafter"/>
</dbReference>
<feature type="binding site" evidence="6">
    <location>
        <position position="91"/>
    </location>
    <ligand>
        <name>substrate</name>
    </ligand>
</feature>
<dbReference type="GO" id="GO:0005737">
    <property type="term" value="C:cytoplasm"/>
    <property type="evidence" value="ECO:0007669"/>
    <property type="project" value="UniProtKB-SubCell"/>
</dbReference>
<dbReference type="RefSeq" id="WP_175373656.1">
    <property type="nucleotide sequence ID" value="NZ_JABWCS010000218.1"/>
</dbReference>
<keyword evidence="6" id="KW-0460">Magnesium</keyword>
<dbReference type="PANTHER" id="PTHR21060">
    <property type="entry name" value="ACETATE KINASE"/>
    <property type="match status" value="1"/>
</dbReference>
<evidence type="ECO:0000256" key="4">
    <source>
        <dbReference type="ARBA" id="ARBA00022777"/>
    </source>
</evidence>
<dbReference type="Gene3D" id="3.30.420.40">
    <property type="match status" value="2"/>
</dbReference>
<evidence type="ECO:0000256" key="7">
    <source>
        <dbReference type="RuleBase" id="RU003835"/>
    </source>
</evidence>
<proteinExistence type="inferred from homology"/>
<dbReference type="CDD" id="cd24010">
    <property type="entry name" value="ASKHA_NBD_AcK_PK"/>
    <property type="match status" value="1"/>
</dbReference>
<feature type="binding site" evidence="6">
    <location>
        <begin position="331"/>
        <end position="335"/>
    </location>
    <ligand>
        <name>ATP</name>
        <dbReference type="ChEBI" id="CHEBI:30616"/>
    </ligand>
</feature>
<keyword evidence="9" id="KW-1185">Reference proteome</keyword>
<dbReference type="GO" id="GO:0008776">
    <property type="term" value="F:acetate kinase activity"/>
    <property type="evidence" value="ECO:0007669"/>
    <property type="project" value="UniProtKB-UniRule"/>
</dbReference>
<keyword evidence="5 6" id="KW-0067">ATP-binding</keyword>
<dbReference type="Pfam" id="PF00871">
    <property type="entry name" value="Acetate_kinase"/>
    <property type="match status" value="1"/>
</dbReference>
<accession>A0A850EUQ8</accession>
<comment type="pathway">
    <text evidence="6">Metabolic intermediate biosynthesis; acetyl-CoA biosynthesis; acetyl-CoA from acetate: step 1/2.</text>
</comment>
<comment type="similarity">
    <text evidence="1 6 7">Belongs to the acetokinase family.</text>
</comment>